<dbReference type="SUPFAM" id="SSF89447">
    <property type="entry name" value="AbrB/MazE/MraZ-like"/>
    <property type="match status" value="1"/>
</dbReference>
<dbReference type="Pfam" id="PF04014">
    <property type="entry name" value="MazE_antitoxin"/>
    <property type="match status" value="1"/>
</dbReference>
<dbReference type="PANTHER" id="PTHR40516:SF1">
    <property type="entry name" value="ANTITOXIN CHPS-RELATED"/>
    <property type="match status" value="1"/>
</dbReference>
<evidence type="ECO:0000256" key="1">
    <source>
        <dbReference type="PROSITE-ProRule" id="PRU01076"/>
    </source>
</evidence>
<dbReference type="InterPro" id="IPR039052">
    <property type="entry name" value="Antitox_PemI-like"/>
</dbReference>
<accession>A0A1G2MFH5</accession>
<keyword evidence="1" id="KW-0238">DNA-binding</keyword>
<proteinExistence type="predicted"/>
<dbReference type="AlphaFoldDB" id="A0A1G2MFH5"/>
<dbReference type="InterPro" id="IPR007159">
    <property type="entry name" value="SpoVT-AbrB_dom"/>
</dbReference>
<dbReference type="EMBL" id="MHRJ01000022">
    <property type="protein sequence ID" value="OHA22656.1"/>
    <property type="molecule type" value="Genomic_DNA"/>
</dbReference>
<name>A0A1G2MFH5_9BACT</name>
<reference evidence="3 4" key="1">
    <citation type="journal article" date="2016" name="Nat. Commun.">
        <title>Thousands of microbial genomes shed light on interconnected biogeochemical processes in an aquifer system.</title>
        <authorList>
            <person name="Anantharaman K."/>
            <person name="Brown C.T."/>
            <person name="Hug L.A."/>
            <person name="Sharon I."/>
            <person name="Castelle C.J."/>
            <person name="Probst A.J."/>
            <person name="Thomas B.C."/>
            <person name="Singh A."/>
            <person name="Wilkins M.J."/>
            <person name="Karaoz U."/>
            <person name="Brodie E.L."/>
            <person name="Williams K.H."/>
            <person name="Hubbard S.S."/>
            <person name="Banfield J.F."/>
        </authorList>
    </citation>
    <scope>NUCLEOTIDE SEQUENCE [LARGE SCALE GENOMIC DNA]</scope>
</reference>
<protein>
    <recommendedName>
        <fullName evidence="2">SpoVT-AbrB domain-containing protein</fullName>
    </recommendedName>
</protein>
<gene>
    <name evidence="3" type="ORF">A2W52_04295</name>
</gene>
<dbReference type="PROSITE" id="PS51740">
    <property type="entry name" value="SPOVT_ABRB"/>
    <property type="match status" value="1"/>
</dbReference>
<dbReference type="Gene3D" id="2.10.260.10">
    <property type="match status" value="1"/>
</dbReference>
<dbReference type="Proteomes" id="UP000176493">
    <property type="component" value="Unassembled WGS sequence"/>
</dbReference>
<evidence type="ECO:0000259" key="2">
    <source>
        <dbReference type="PROSITE" id="PS51740"/>
    </source>
</evidence>
<comment type="caution">
    <text evidence="3">The sequence shown here is derived from an EMBL/GenBank/DDBJ whole genome shotgun (WGS) entry which is preliminary data.</text>
</comment>
<dbReference type="InterPro" id="IPR037914">
    <property type="entry name" value="SpoVT-AbrB_sf"/>
</dbReference>
<evidence type="ECO:0000313" key="3">
    <source>
        <dbReference type="EMBL" id="OHA22656.1"/>
    </source>
</evidence>
<organism evidence="3 4">
    <name type="scientific">Candidatus Taylorbacteria bacterium RIFCSPHIGHO2_02_49_25</name>
    <dbReference type="NCBI Taxonomy" id="1802305"/>
    <lineage>
        <taxon>Bacteria</taxon>
        <taxon>Candidatus Tayloriibacteriota</taxon>
    </lineage>
</organism>
<dbReference type="PANTHER" id="PTHR40516">
    <property type="entry name" value="ANTITOXIN CHPS-RELATED"/>
    <property type="match status" value="1"/>
</dbReference>
<feature type="domain" description="SpoVT-AbrB" evidence="2">
    <location>
        <begin position="3"/>
        <end position="48"/>
    </location>
</feature>
<dbReference type="GO" id="GO:0097351">
    <property type="term" value="F:toxin sequestering activity"/>
    <property type="evidence" value="ECO:0007669"/>
    <property type="project" value="InterPro"/>
</dbReference>
<evidence type="ECO:0000313" key="4">
    <source>
        <dbReference type="Proteomes" id="UP000176493"/>
    </source>
</evidence>
<sequence>MTTKVQKWGNSLAVRLPSRLVKRFGLKPGSRVFTEETEKEIIIRPLQKREETLDDLLARVTSENIHPETNWGKPVGREIW</sequence>
<dbReference type="SMART" id="SM00966">
    <property type="entry name" value="SpoVT_AbrB"/>
    <property type="match status" value="1"/>
</dbReference>
<dbReference type="GO" id="GO:0003677">
    <property type="term" value="F:DNA binding"/>
    <property type="evidence" value="ECO:0007669"/>
    <property type="project" value="UniProtKB-UniRule"/>
</dbReference>